<dbReference type="Gene3D" id="1.10.3730.20">
    <property type="match status" value="1"/>
</dbReference>
<accession>A0A382EBG7</accession>
<evidence type="ECO:0008006" key="3">
    <source>
        <dbReference type="Google" id="ProtNLM"/>
    </source>
</evidence>
<gene>
    <name evidence="2" type="ORF">METZ01_LOCUS200165</name>
</gene>
<dbReference type="GO" id="GO:0005886">
    <property type="term" value="C:plasma membrane"/>
    <property type="evidence" value="ECO:0007669"/>
    <property type="project" value="InterPro"/>
</dbReference>
<dbReference type="AlphaFoldDB" id="A0A382EBG7"/>
<dbReference type="InterPro" id="IPR045324">
    <property type="entry name" value="Small_multidrug_res"/>
</dbReference>
<evidence type="ECO:0000256" key="1">
    <source>
        <dbReference type="SAM" id="Phobius"/>
    </source>
</evidence>
<proteinExistence type="predicted"/>
<feature type="transmembrane region" description="Helical" evidence="1">
    <location>
        <begin position="39"/>
        <end position="58"/>
    </location>
</feature>
<dbReference type="GO" id="GO:0022857">
    <property type="term" value="F:transmembrane transporter activity"/>
    <property type="evidence" value="ECO:0007669"/>
    <property type="project" value="InterPro"/>
</dbReference>
<sequence length="64" mass="6870">MSHSMKFIPVGIVYASWAGLGIVGITIIAVIKYKQIPNIPTIIGLSLIVIGVVVVHLMNDIDVK</sequence>
<dbReference type="EMBL" id="UINC01043369">
    <property type="protein sequence ID" value="SVB47311.1"/>
    <property type="molecule type" value="Genomic_DNA"/>
</dbReference>
<dbReference type="SUPFAM" id="SSF103481">
    <property type="entry name" value="Multidrug resistance efflux transporter EmrE"/>
    <property type="match status" value="1"/>
</dbReference>
<keyword evidence="1" id="KW-1133">Transmembrane helix</keyword>
<feature type="transmembrane region" description="Helical" evidence="1">
    <location>
        <begin position="12"/>
        <end position="33"/>
    </location>
</feature>
<reference evidence="2" key="1">
    <citation type="submission" date="2018-05" db="EMBL/GenBank/DDBJ databases">
        <authorList>
            <person name="Lanie J.A."/>
            <person name="Ng W.-L."/>
            <person name="Kazmierczak K.M."/>
            <person name="Andrzejewski T.M."/>
            <person name="Davidsen T.M."/>
            <person name="Wayne K.J."/>
            <person name="Tettelin H."/>
            <person name="Glass J.I."/>
            <person name="Rusch D."/>
            <person name="Podicherti R."/>
            <person name="Tsui H.-C.T."/>
            <person name="Winkler M.E."/>
        </authorList>
    </citation>
    <scope>NUCLEOTIDE SEQUENCE</scope>
</reference>
<dbReference type="Pfam" id="PF00893">
    <property type="entry name" value="Multi_Drug_Res"/>
    <property type="match status" value="1"/>
</dbReference>
<evidence type="ECO:0000313" key="2">
    <source>
        <dbReference type="EMBL" id="SVB47311.1"/>
    </source>
</evidence>
<name>A0A382EBG7_9ZZZZ</name>
<organism evidence="2">
    <name type="scientific">marine metagenome</name>
    <dbReference type="NCBI Taxonomy" id="408172"/>
    <lineage>
        <taxon>unclassified sequences</taxon>
        <taxon>metagenomes</taxon>
        <taxon>ecological metagenomes</taxon>
    </lineage>
</organism>
<protein>
    <recommendedName>
        <fullName evidence="3">QacE family quaternary ammonium compound efflux SMR transporter</fullName>
    </recommendedName>
</protein>
<keyword evidence="1" id="KW-0812">Transmembrane</keyword>
<dbReference type="InterPro" id="IPR037185">
    <property type="entry name" value="EmrE-like"/>
</dbReference>
<keyword evidence="1" id="KW-0472">Membrane</keyword>